<feature type="region of interest" description="Disordered" evidence="1">
    <location>
        <begin position="99"/>
        <end position="129"/>
    </location>
</feature>
<evidence type="ECO:0000256" key="1">
    <source>
        <dbReference type="SAM" id="MobiDB-lite"/>
    </source>
</evidence>
<dbReference type="AlphaFoldDB" id="C6BPN0"/>
<reference evidence="2" key="1">
    <citation type="submission" date="2009-06" db="EMBL/GenBank/DDBJ databases">
        <title>Complete sequence plasmid 1 of Ralstonia pickettii 12D.</title>
        <authorList>
            <consortium name="US DOE Joint Genome Institute"/>
            <person name="Lucas S."/>
            <person name="Copeland A."/>
            <person name="Lapidus A."/>
            <person name="Glavina del Rio T."/>
            <person name="Dalin E."/>
            <person name="Tice H."/>
            <person name="Bruce D."/>
            <person name="Goodwin L."/>
            <person name="Pitluck S."/>
            <person name="Sims D."/>
            <person name="Meincke L."/>
            <person name="Brettin T."/>
            <person name="Detter J.C."/>
            <person name="Han C."/>
            <person name="Larimer F."/>
            <person name="Land M."/>
            <person name="Hauser L."/>
            <person name="Kyrpides N."/>
            <person name="Ovchinnikova G."/>
            <person name="Marsh T."/>
            <person name="Richardson P."/>
        </authorList>
    </citation>
    <scope>NUCLEOTIDE SEQUENCE [LARGE SCALE GENOMIC DNA]</scope>
    <source>
        <plasmid evidence="2">12D</plasmid>
        <plasmid evidence="2">pRp12D01</plasmid>
    </source>
</reference>
<accession>C6BPN0</accession>
<evidence type="ECO:0000313" key="2">
    <source>
        <dbReference type="EMBL" id="ACS66154.1"/>
    </source>
</evidence>
<dbReference type="HOGENOM" id="CLU_160005_0_0_4"/>
<dbReference type="EMBL" id="CP001646">
    <property type="protein sequence ID" value="ACS66154.1"/>
    <property type="molecule type" value="Genomic_DNA"/>
</dbReference>
<sequence length="129" mass="13885">MEAPLSGFQTEVRRELRTPEEVAAERLATSPIGCLIAELRLYADGRKSDVSRGAETAALASLMVEKFGYGLSKAAAALGVGDSAILTAEVDRLVEEIDPEHRHHQQGRWDSRPAALTVTNPDGTCPRSV</sequence>
<proteinExistence type="predicted"/>
<keyword evidence="2" id="KW-0614">Plasmid</keyword>
<name>C6BPN0_RALP1</name>
<gene>
    <name evidence="2" type="ordered locus">Rpic12D_4920</name>
</gene>
<organism evidence="2">
    <name type="scientific">Ralstonia pickettii (strain 12D)</name>
    <dbReference type="NCBI Taxonomy" id="428406"/>
    <lineage>
        <taxon>Bacteria</taxon>
        <taxon>Pseudomonadati</taxon>
        <taxon>Pseudomonadota</taxon>
        <taxon>Betaproteobacteria</taxon>
        <taxon>Burkholderiales</taxon>
        <taxon>Burkholderiaceae</taxon>
        <taxon>Ralstonia</taxon>
    </lineage>
</organism>
<dbReference type="KEGG" id="rpf:Rpic12D_4920"/>
<protein>
    <submittedName>
        <fullName evidence="2">Uncharacterized protein</fullName>
    </submittedName>
</protein>
<feature type="compositionally biased region" description="Basic and acidic residues" evidence="1">
    <location>
        <begin position="99"/>
        <end position="111"/>
    </location>
</feature>
<geneLocation type="plasmid" evidence="2">
    <name>pRp12D01</name>
</geneLocation>